<dbReference type="Gene3D" id="2.170.15.10">
    <property type="entry name" value="Proaerolysin, chain A, domain 3"/>
    <property type="match status" value="1"/>
</dbReference>
<evidence type="ECO:0000256" key="1">
    <source>
        <dbReference type="ARBA" id="ARBA00004165"/>
    </source>
</evidence>
<evidence type="ECO:0000256" key="2">
    <source>
        <dbReference type="ARBA" id="ARBA00004613"/>
    </source>
</evidence>
<feature type="signal peptide" evidence="12">
    <location>
        <begin position="1"/>
        <end position="23"/>
    </location>
</feature>
<gene>
    <name evidence="14" type="ORF">C9J47_01450</name>
</gene>
<evidence type="ECO:0000256" key="5">
    <source>
        <dbReference type="ARBA" id="ARBA00022525"/>
    </source>
</evidence>
<evidence type="ECO:0000256" key="10">
    <source>
        <dbReference type="ARBA" id="ARBA00023136"/>
    </source>
</evidence>
<evidence type="ECO:0000256" key="11">
    <source>
        <dbReference type="ARBA" id="ARBA00023157"/>
    </source>
</evidence>
<evidence type="ECO:0000313" key="14">
    <source>
        <dbReference type="EMBL" id="PSV49260.1"/>
    </source>
</evidence>
<dbReference type="RefSeq" id="WP_107251914.1">
    <property type="nucleotide sequence ID" value="NZ_PYOC01000001.1"/>
</dbReference>
<keyword evidence="11" id="KW-1015">Disulfide bond</keyword>
<dbReference type="AlphaFoldDB" id="A0A2T3LD01"/>
<dbReference type="Proteomes" id="UP000241803">
    <property type="component" value="Unassembled WGS sequence"/>
</dbReference>
<evidence type="ECO:0000256" key="12">
    <source>
        <dbReference type="SAM" id="SignalP"/>
    </source>
</evidence>
<keyword evidence="9" id="KW-0843">Virulence</keyword>
<comment type="subcellular location">
    <subcellularLocation>
        <location evidence="1">Host cell membrane</location>
    </subcellularLocation>
    <subcellularLocation>
        <location evidence="2">Secreted</location>
    </subcellularLocation>
</comment>
<reference evidence="14 15" key="1">
    <citation type="submission" date="2018-03" db="EMBL/GenBank/DDBJ databases">
        <title>Whole genome sequencing of Histamine producing bacteria.</title>
        <authorList>
            <person name="Butler K."/>
        </authorList>
    </citation>
    <scope>NUCLEOTIDE SEQUENCE [LARGE SCALE GENOMIC DNA]</scope>
    <source>
        <strain evidence="14 15">ATCC 19614</strain>
    </source>
</reference>
<dbReference type="Pfam" id="PF01117">
    <property type="entry name" value="Aerolysin"/>
    <property type="match status" value="1"/>
</dbReference>
<dbReference type="PRINTS" id="PR00754">
    <property type="entry name" value="AEROLYSIN"/>
</dbReference>
<keyword evidence="6" id="KW-0800">Toxin</keyword>
<dbReference type="Pfam" id="PF03440">
    <property type="entry name" value="APT"/>
    <property type="match status" value="1"/>
</dbReference>
<dbReference type="GO" id="GO:0090729">
    <property type="term" value="F:toxin activity"/>
    <property type="evidence" value="ECO:0007669"/>
    <property type="project" value="UniProtKB-KW"/>
</dbReference>
<keyword evidence="8" id="KW-1043">Host membrane</keyword>
<keyword evidence="5" id="KW-0964">Secreted</keyword>
<comment type="caution">
    <text evidence="14">The sequence shown here is derived from an EMBL/GenBank/DDBJ whole genome shotgun (WGS) entry which is preliminary data.</text>
</comment>
<feature type="domain" description="Aerolysin-like C-terminal" evidence="13">
    <location>
        <begin position="115"/>
        <end position="467"/>
    </location>
</feature>
<dbReference type="InterPro" id="IPR016187">
    <property type="entry name" value="CTDL_fold"/>
</dbReference>
<evidence type="ECO:0000259" key="13">
    <source>
        <dbReference type="SMART" id="SM00999"/>
    </source>
</evidence>
<feature type="chain" id="PRO_5015425359" evidence="12">
    <location>
        <begin position="24"/>
        <end position="490"/>
    </location>
</feature>
<proteinExistence type="inferred from homology"/>
<organism evidence="14 15">
    <name type="scientific">Photobacterium indicum</name>
    <dbReference type="NCBI Taxonomy" id="81447"/>
    <lineage>
        <taxon>Bacteria</taxon>
        <taxon>Pseudomonadati</taxon>
        <taxon>Pseudomonadota</taxon>
        <taxon>Gammaproteobacteria</taxon>
        <taxon>Vibrionales</taxon>
        <taxon>Vibrionaceae</taxon>
        <taxon>Photobacterium</taxon>
    </lineage>
</organism>
<dbReference type="EMBL" id="PYOC01000001">
    <property type="protein sequence ID" value="PSV49260.1"/>
    <property type="molecule type" value="Genomic_DNA"/>
</dbReference>
<evidence type="ECO:0000256" key="4">
    <source>
        <dbReference type="ARBA" id="ARBA00022511"/>
    </source>
</evidence>
<evidence type="ECO:0000256" key="9">
    <source>
        <dbReference type="ARBA" id="ARBA00023026"/>
    </source>
</evidence>
<dbReference type="CDD" id="cd20218">
    <property type="entry name" value="PFM_aerolysin"/>
    <property type="match status" value="1"/>
</dbReference>
<dbReference type="SMART" id="SM00999">
    <property type="entry name" value="Aerolysin"/>
    <property type="match status" value="1"/>
</dbReference>
<dbReference type="GO" id="GO:0005576">
    <property type="term" value="C:extracellular region"/>
    <property type="evidence" value="ECO:0007669"/>
    <property type="project" value="UniProtKB-SubCell"/>
</dbReference>
<keyword evidence="10" id="KW-0472">Membrane</keyword>
<keyword evidence="7 12" id="KW-0732">Signal</keyword>
<keyword evidence="15" id="KW-1185">Reference proteome</keyword>
<accession>A0A2T3LD01</accession>
<dbReference type="GO" id="GO:0020002">
    <property type="term" value="C:host cell plasma membrane"/>
    <property type="evidence" value="ECO:0007669"/>
    <property type="project" value="UniProtKB-SubCell"/>
</dbReference>
<dbReference type="Gene3D" id="3.30.412.10">
    <property type="entry name" value="Proaerolysin, chain A, domain 2"/>
    <property type="match status" value="1"/>
</dbReference>
<evidence type="ECO:0000313" key="15">
    <source>
        <dbReference type="Proteomes" id="UP000241803"/>
    </source>
</evidence>
<protein>
    <submittedName>
        <fullName evidence="14">Aerolysin family beta-barrel pore-forming toxin</fullName>
    </submittedName>
</protein>
<name>A0A2T3LD01_9GAMM</name>
<dbReference type="InterPro" id="IPR005830">
    <property type="entry name" value="Aerolysn"/>
</dbReference>
<dbReference type="Gene3D" id="3.10.40.10">
    <property type="entry name" value="Aerolysin/Pertussis toxin (APT), N-terminal domain"/>
    <property type="match status" value="1"/>
</dbReference>
<dbReference type="InterPro" id="IPR055267">
    <property type="entry name" value="Aerolysin-like_C"/>
</dbReference>
<dbReference type="InterPro" id="IPR005138">
    <property type="entry name" value="APT_dom"/>
</dbReference>
<evidence type="ECO:0000256" key="8">
    <source>
        <dbReference type="ARBA" id="ARBA00022870"/>
    </source>
</evidence>
<evidence type="ECO:0000256" key="3">
    <source>
        <dbReference type="ARBA" id="ARBA00009831"/>
    </source>
</evidence>
<evidence type="ECO:0000256" key="6">
    <source>
        <dbReference type="ARBA" id="ARBA00022656"/>
    </source>
</evidence>
<evidence type="ECO:0000256" key="7">
    <source>
        <dbReference type="ARBA" id="ARBA00022729"/>
    </source>
</evidence>
<dbReference type="SUPFAM" id="SSF56436">
    <property type="entry name" value="C-type lectin-like"/>
    <property type="match status" value="1"/>
</dbReference>
<dbReference type="SUPFAM" id="SSF56973">
    <property type="entry name" value="Aerolisin/ETX pore-forming domain"/>
    <property type="match status" value="1"/>
</dbReference>
<keyword evidence="4" id="KW-1032">Host cell membrane</keyword>
<comment type="similarity">
    <text evidence="3">Belongs to the aerolysin family.</text>
</comment>
<dbReference type="InterPro" id="IPR037015">
    <property type="entry name" value="APT_N_sf"/>
</dbReference>
<sequence length="490" mass="55364">MKKLSMLALSIMGAFAYPNIASAQITIYDLDIQGQTCNSEYRPVTRSEARFLGTALTNKMGEWQITNLADGYVIMGSGYGYEIKQDGLWHTTFCVPTKIETPQIYDMSPINIPENDVLTVEWDLINQVEFYQPWARLANALGFAWAGGTRSKYAGEDMIVTRQSDHDFLVTGYNNGSCNGYRCDERLKMEFTNFNYEVEPSTLWVGKKVESDKESYGYIVGYAKNASSTMQQRRLTYSYSESTNWSKTDTYKYSEKVTSKSKFKFPLIGETELSLELGAEQSFATTDGKSSQKTISDVAVVNVPPHTQIPVFLKIEKATVDYPYKFNAQVSYDVTLTSFMRWGGNALLSHDENRPTKSITYTVGRGSSPAKNLLYQYQHPHTPLGTDFWDWSWLVDKHGKDALKWAVSDALRPIKTKVSGDFHADSSYVADVTYLADEPFYGNDERAGRVRRSVDSAPIATKEELEQLGIKDFQLNIEPVEDIINQTTPM</sequence>